<evidence type="ECO:0000313" key="2">
    <source>
        <dbReference type="Proteomes" id="UP001162734"/>
    </source>
</evidence>
<dbReference type="InterPro" id="IPR029044">
    <property type="entry name" value="Nucleotide-diphossugar_trans"/>
</dbReference>
<name>A0ABM7X8N2_9BACT</name>
<dbReference type="Gene3D" id="3.90.550.10">
    <property type="entry name" value="Spore Coat Polysaccharide Biosynthesis Protein SpsA, Chain A"/>
    <property type="match status" value="1"/>
</dbReference>
<accession>A0ABM7X8N2</accession>
<proteinExistence type="predicted"/>
<dbReference type="SUPFAM" id="SSF53448">
    <property type="entry name" value="Nucleotide-diphospho-sugar transferases"/>
    <property type="match status" value="1"/>
</dbReference>
<evidence type="ECO:0008006" key="3">
    <source>
        <dbReference type="Google" id="ProtNLM"/>
    </source>
</evidence>
<evidence type="ECO:0000313" key="1">
    <source>
        <dbReference type="EMBL" id="BDG08153.1"/>
    </source>
</evidence>
<organism evidence="1 2">
    <name type="scientific">Anaeromyxobacter paludicola</name>
    <dbReference type="NCBI Taxonomy" id="2918171"/>
    <lineage>
        <taxon>Bacteria</taxon>
        <taxon>Pseudomonadati</taxon>
        <taxon>Myxococcota</taxon>
        <taxon>Myxococcia</taxon>
        <taxon>Myxococcales</taxon>
        <taxon>Cystobacterineae</taxon>
        <taxon>Anaeromyxobacteraceae</taxon>
        <taxon>Anaeromyxobacter</taxon>
    </lineage>
</organism>
<protein>
    <recommendedName>
        <fullName evidence="3">Glycosyltransferase family 2 protein</fullName>
    </recommendedName>
</protein>
<sequence length="309" mass="35343">MTVSGFTFVRNAVRLRYPVEAAIRSILPLCDELVVNVGVSDDGTLELVRGIDDPRLVIFETRWDETQLAHGRVLAEQTDLALERCRGDVCLYVQGDEAVHEDDHPALRAALERLAREPGLEGLLFDYVHFYGSLHSTGISRKWYRREVRAVRNGIGVRSWRDAQGFRVWDPPAGFQGERPRTLKPGDPARKLRVASSGARIFHYGWARPPAAQAQKLAELERLYHGEEARRRRLETGFAYDPGEKVRPFTGTHPGPMRAFVAENDWPFEPRPRVLRFNKLDNLREDLLDLFEAATGVRIGEYRNYRLVK</sequence>
<gene>
    <name evidence="1" type="ORF">AMPC_12660</name>
</gene>
<dbReference type="EMBL" id="AP025592">
    <property type="protein sequence ID" value="BDG08153.1"/>
    <property type="molecule type" value="Genomic_DNA"/>
</dbReference>
<dbReference type="Proteomes" id="UP001162734">
    <property type="component" value="Chromosome"/>
</dbReference>
<reference evidence="2" key="1">
    <citation type="journal article" date="2022" name="Int. J. Syst. Evol. Microbiol.">
        <title>Anaeromyxobacter oryzae sp. nov., Anaeromyxobacter diazotrophicus sp. nov. and Anaeromyxobacter paludicola sp. nov., isolated from paddy soils.</title>
        <authorList>
            <person name="Itoh H."/>
            <person name="Xu Z."/>
            <person name="Mise K."/>
            <person name="Masuda Y."/>
            <person name="Ushijima N."/>
            <person name="Hayakawa C."/>
            <person name="Shiratori Y."/>
            <person name="Senoo K."/>
        </authorList>
    </citation>
    <scope>NUCLEOTIDE SEQUENCE [LARGE SCALE GENOMIC DNA]</scope>
    <source>
        <strain evidence="2">Red630</strain>
    </source>
</reference>
<dbReference type="RefSeq" id="WP_248345339.1">
    <property type="nucleotide sequence ID" value="NZ_AP025592.1"/>
</dbReference>
<keyword evidence="2" id="KW-1185">Reference proteome</keyword>